<evidence type="ECO:0000256" key="1">
    <source>
        <dbReference type="SAM" id="Phobius"/>
    </source>
</evidence>
<dbReference type="SUPFAM" id="SSF51126">
    <property type="entry name" value="Pectin lyase-like"/>
    <property type="match status" value="1"/>
</dbReference>
<dbReference type="InterPro" id="IPR011050">
    <property type="entry name" value="Pectin_lyase_fold/virulence"/>
</dbReference>
<feature type="transmembrane region" description="Helical" evidence="1">
    <location>
        <begin position="780"/>
        <end position="798"/>
    </location>
</feature>
<dbReference type="AlphaFoldDB" id="A0A2H9UN56"/>
<sequence>MKNYKKGLLAAMILSVMSLMAAEDKTIYVTTLVDEDGENSNACSLREAIKTAKLDKSYGGCNVGRTLRLDGSAPDVIQLEAGEYKLDSELVIESALKIYGKTPFSYTSRSPITNLYPTRDALKTTISGQGKTRLFNSMASQSSLEVYHLILKDGYAAKNTQDKGNGGTFYVAGPLSINSSEIVNSRADAEGGAIYTVAMNTERSVIIQDSLLHQNKASSYGSVLAMDCQGNLGTTQTNVKVSSSSIVKNGSENTASILDFCGYATVELNNSTIAKNTASQTGHILRMTNQANRPLSAFSSLTALSNTIVENAAQSTLFYDKTGSKYFYFNVLAFNQGLSCEYALNQGNPTKEQSVVFTTVKNAIQTTGLSRCVLPELDADETSNNLDVSNSTINNLLTAYIEPAIDNRFLGMYYPRDNGTATDLVDVGVSGCAEQDQRGIDRVVGSTLTLNPDAKNSCEIGSIEIRRLTAADITDLKNSSLVDLNNFYQDNITDIKSIIANKNTPAEEIPGLKEELKEYEDLLKYTKQYQQYRAIYVNPFVLAMPQETLMGNTVQTKVLNARNYDISVKSLGVGELIGTGSSTSVKGDPNDPNLKCEWKPDLNRIMMYRTDGKMTKATDMEFCSYTLKDKATGISSAGILKAAFNNIAPIAKSDEYWISPENNLTVTVNPLENDSDDGDGPLPSGKSAFYQDKEGKEIPIRIVKIPAGVSLNAERQGPCPDTYQRETCYGGKLTFSVRNNLSQADYSMQYTIFDADEKMSETATILLRNTVKNTNTSSSGGGSFGIWGLFGLFGLVAYRRLRK</sequence>
<feature type="signal peptide" evidence="2">
    <location>
        <begin position="1"/>
        <end position="21"/>
    </location>
</feature>
<keyword evidence="2" id="KW-0732">Signal</keyword>
<reference evidence="3 4" key="2">
    <citation type="submission" date="2017-12" db="EMBL/GenBank/DDBJ databases">
        <title>Revising the taxonomy of the Acinetobacter lwoffii group: the description of Acinetobacter pseudolwoffii sp. nov. and emended description of Acinetobacter lwoffii.</title>
        <authorList>
            <person name="Nemec A."/>
        </authorList>
    </citation>
    <scope>NUCLEOTIDE SEQUENCE [LARGE SCALE GENOMIC DNA]</scope>
    <source>
        <strain evidence="3 4">ANC 5347</strain>
    </source>
</reference>
<proteinExistence type="predicted"/>
<organism evidence="3 4">
    <name type="scientific">Acinetobacter pseudolwoffii</name>
    <dbReference type="NCBI Taxonomy" id="2053287"/>
    <lineage>
        <taxon>Bacteria</taxon>
        <taxon>Pseudomonadati</taxon>
        <taxon>Pseudomonadota</taxon>
        <taxon>Gammaproteobacteria</taxon>
        <taxon>Moraxellales</taxon>
        <taxon>Moraxellaceae</taxon>
        <taxon>Acinetobacter</taxon>
    </lineage>
</organism>
<dbReference type="EMBL" id="PGOZ01000004">
    <property type="protein sequence ID" value="PJI33121.1"/>
    <property type="molecule type" value="Genomic_DNA"/>
</dbReference>
<keyword evidence="1" id="KW-1133">Transmembrane helix</keyword>
<keyword evidence="1" id="KW-0812">Transmembrane</keyword>
<evidence type="ECO:0000313" key="4">
    <source>
        <dbReference type="Proteomes" id="UP000242351"/>
    </source>
</evidence>
<evidence type="ECO:0000313" key="3">
    <source>
        <dbReference type="EMBL" id="PJI33121.1"/>
    </source>
</evidence>
<name>A0A2H9UN56_9GAMM</name>
<feature type="chain" id="PRO_5014197244" evidence="2">
    <location>
        <begin position="22"/>
        <end position="803"/>
    </location>
</feature>
<dbReference type="InterPro" id="IPR026457">
    <property type="entry name" value="CSLREA_Nterm"/>
</dbReference>
<comment type="caution">
    <text evidence="3">The sequence shown here is derived from an EMBL/GenBank/DDBJ whole genome shotgun (WGS) entry which is preliminary data.</text>
</comment>
<reference evidence="3 4" key="1">
    <citation type="submission" date="2017-11" db="EMBL/GenBank/DDBJ databases">
        <authorList>
            <person name="Han C.G."/>
        </authorList>
    </citation>
    <scope>NUCLEOTIDE SEQUENCE [LARGE SCALE GENOMIC DNA]</scope>
    <source>
        <strain evidence="3 4">ANC 5347</strain>
    </source>
</reference>
<accession>A0A2H9UN56</accession>
<gene>
    <name evidence="3" type="ORF">CU320_05630</name>
</gene>
<dbReference type="Proteomes" id="UP000242351">
    <property type="component" value="Unassembled WGS sequence"/>
</dbReference>
<keyword evidence="1" id="KW-0472">Membrane</keyword>
<evidence type="ECO:0000256" key="2">
    <source>
        <dbReference type="SAM" id="SignalP"/>
    </source>
</evidence>
<dbReference type="RefSeq" id="WP_100357462.1">
    <property type="nucleotide sequence ID" value="NZ_PGOZ01000004.1"/>
</dbReference>
<dbReference type="NCBIfam" id="TIGR04214">
    <property type="entry name" value="CSLREA_Nterm"/>
    <property type="match status" value="1"/>
</dbReference>
<protein>
    <submittedName>
        <fullName evidence="3">CSLREA domain-containing protein</fullName>
    </submittedName>
</protein>